<sequence>MKGIILAGGNATRLRPLTKITSKQLLPVYDRPMIYYPIQTLVSSGIKDILIIISPLYSGHFLNLLGSGKEFDARFSFAIQDEPRGLADAFIVGKDFLDNDNVTMILGDNIFDNHGFSKEIQSFKSGAMVFAKKVTDPQRFGVVEFDKKGNVLSIEEKPKKPKSNYAVVGLYTFDSRVVEYAKNLTPSARGEIEITDLNNMYLKKGKLKVKVFEGLWADAGTFDSLLEVSNYMAQKAKNK</sequence>
<dbReference type="Proteomes" id="UP000034081">
    <property type="component" value="Unassembled WGS sequence"/>
</dbReference>
<dbReference type="STRING" id="1618570.UT08_C0001G0125"/>
<dbReference type="InterPro" id="IPR005907">
    <property type="entry name" value="G1P_thy_trans_s"/>
</dbReference>
<evidence type="ECO:0000313" key="10">
    <source>
        <dbReference type="EMBL" id="KKQ86259.1"/>
    </source>
</evidence>
<dbReference type="Gene3D" id="3.90.550.10">
    <property type="entry name" value="Spore Coat Polysaccharide Biosynthesis Protein SpsA, Chain A"/>
    <property type="match status" value="1"/>
</dbReference>
<dbReference type="AlphaFoldDB" id="A0A0G0NK39"/>
<dbReference type="GO" id="GO:0008879">
    <property type="term" value="F:glucose-1-phosphate thymidylyltransferase activity"/>
    <property type="evidence" value="ECO:0007669"/>
    <property type="project" value="UniProtKB-EC"/>
</dbReference>
<accession>A0A0G0NK39</accession>
<dbReference type="PANTHER" id="PTHR43532:SF1">
    <property type="entry name" value="GLUCOSE-1-PHOSPHATE THYMIDYLYLTRANSFERASE 1"/>
    <property type="match status" value="1"/>
</dbReference>
<evidence type="ECO:0000256" key="3">
    <source>
        <dbReference type="ARBA" id="ARBA00012461"/>
    </source>
</evidence>
<evidence type="ECO:0000256" key="5">
    <source>
        <dbReference type="ARBA" id="ARBA00022695"/>
    </source>
</evidence>
<organism evidence="10 11">
    <name type="scientific">Candidatus Woesebacteria bacterium GW2011_GWB1_38_8</name>
    <dbReference type="NCBI Taxonomy" id="1618570"/>
    <lineage>
        <taxon>Bacteria</taxon>
        <taxon>Candidatus Woeseibacteriota</taxon>
    </lineage>
</organism>
<comment type="catalytic activity">
    <reaction evidence="8">
        <text>dTTP + alpha-D-glucose 1-phosphate + H(+) = dTDP-alpha-D-glucose + diphosphate</text>
        <dbReference type="Rhea" id="RHEA:15225"/>
        <dbReference type="ChEBI" id="CHEBI:15378"/>
        <dbReference type="ChEBI" id="CHEBI:33019"/>
        <dbReference type="ChEBI" id="CHEBI:37568"/>
        <dbReference type="ChEBI" id="CHEBI:57477"/>
        <dbReference type="ChEBI" id="CHEBI:58601"/>
        <dbReference type="EC" id="2.7.7.24"/>
    </reaction>
</comment>
<evidence type="ECO:0000256" key="7">
    <source>
        <dbReference type="ARBA" id="ARBA00022842"/>
    </source>
</evidence>
<feature type="domain" description="Nucleotidyl transferase" evidence="9">
    <location>
        <begin position="2"/>
        <end position="234"/>
    </location>
</feature>
<dbReference type="PANTHER" id="PTHR43532">
    <property type="entry name" value="GLUCOSE-1-PHOSPHATE THYMIDYLYLTRANSFERASE"/>
    <property type="match status" value="1"/>
</dbReference>
<evidence type="ECO:0000256" key="2">
    <source>
        <dbReference type="ARBA" id="ARBA00010480"/>
    </source>
</evidence>
<evidence type="ECO:0000256" key="1">
    <source>
        <dbReference type="ARBA" id="ARBA00001946"/>
    </source>
</evidence>
<gene>
    <name evidence="10" type="ORF">UT08_C0001G0125</name>
</gene>
<evidence type="ECO:0000256" key="8">
    <source>
        <dbReference type="ARBA" id="ARBA00049336"/>
    </source>
</evidence>
<evidence type="ECO:0000259" key="9">
    <source>
        <dbReference type="Pfam" id="PF00483"/>
    </source>
</evidence>
<evidence type="ECO:0000256" key="6">
    <source>
        <dbReference type="ARBA" id="ARBA00022723"/>
    </source>
</evidence>
<keyword evidence="6" id="KW-0479">Metal-binding</keyword>
<protein>
    <recommendedName>
        <fullName evidence="3">glucose-1-phosphate thymidylyltransferase</fullName>
        <ecNumber evidence="3">2.7.7.24</ecNumber>
    </recommendedName>
</protein>
<evidence type="ECO:0000313" key="11">
    <source>
        <dbReference type="Proteomes" id="UP000034081"/>
    </source>
</evidence>
<dbReference type="Pfam" id="PF00483">
    <property type="entry name" value="NTP_transferase"/>
    <property type="match status" value="1"/>
</dbReference>
<comment type="similarity">
    <text evidence="2">Belongs to the glucose-1-phosphate thymidylyltransferase family.</text>
</comment>
<keyword evidence="5" id="KW-0548">Nucleotidyltransferase</keyword>
<proteinExistence type="inferred from homology"/>
<dbReference type="SUPFAM" id="SSF53448">
    <property type="entry name" value="Nucleotide-diphospho-sugar transferases"/>
    <property type="match status" value="1"/>
</dbReference>
<dbReference type="EC" id="2.7.7.24" evidence="3"/>
<reference evidence="10 11" key="1">
    <citation type="journal article" date="2015" name="Nature">
        <title>rRNA introns, odd ribosomes, and small enigmatic genomes across a large radiation of phyla.</title>
        <authorList>
            <person name="Brown C.T."/>
            <person name="Hug L.A."/>
            <person name="Thomas B.C."/>
            <person name="Sharon I."/>
            <person name="Castelle C.J."/>
            <person name="Singh A."/>
            <person name="Wilkins M.J."/>
            <person name="Williams K.H."/>
            <person name="Banfield J.F."/>
        </authorList>
    </citation>
    <scope>NUCLEOTIDE SEQUENCE [LARGE SCALE GENOMIC DNA]</scope>
</reference>
<dbReference type="PATRIC" id="fig|1618570.3.peg.124"/>
<dbReference type="EMBL" id="LBVL01000001">
    <property type="protein sequence ID" value="KKQ86259.1"/>
    <property type="molecule type" value="Genomic_DNA"/>
</dbReference>
<evidence type="ECO:0000256" key="4">
    <source>
        <dbReference type="ARBA" id="ARBA00022679"/>
    </source>
</evidence>
<keyword evidence="7" id="KW-0460">Magnesium</keyword>
<dbReference type="InterPro" id="IPR029044">
    <property type="entry name" value="Nucleotide-diphossugar_trans"/>
</dbReference>
<comment type="caution">
    <text evidence="10">The sequence shown here is derived from an EMBL/GenBank/DDBJ whole genome shotgun (WGS) entry which is preliminary data.</text>
</comment>
<dbReference type="InterPro" id="IPR005835">
    <property type="entry name" value="NTP_transferase_dom"/>
</dbReference>
<keyword evidence="4 10" id="KW-0808">Transferase</keyword>
<name>A0A0G0NK39_9BACT</name>
<comment type="cofactor">
    <cofactor evidence="1">
        <name>Mg(2+)</name>
        <dbReference type="ChEBI" id="CHEBI:18420"/>
    </cofactor>
</comment>
<dbReference type="GO" id="GO:0046872">
    <property type="term" value="F:metal ion binding"/>
    <property type="evidence" value="ECO:0007669"/>
    <property type="project" value="UniProtKB-KW"/>
</dbReference>